<evidence type="ECO:0000256" key="5">
    <source>
        <dbReference type="ARBA" id="ARBA00022670"/>
    </source>
</evidence>
<keyword evidence="7 14" id="KW-0479">Metal-binding</keyword>
<dbReference type="PIRSF" id="PIRSF039093">
    <property type="entry name" value="HslV"/>
    <property type="match status" value="1"/>
</dbReference>
<dbReference type="GO" id="GO:0005839">
    <property type="term" value="C:proteasome core complex"/>
    <property type="evidence" value="ECO:0007669"/>
    <property type="project" value="InterPro"/>
</dbReference>
<dbReference type="EMBL" id="RBIE01000001">
    <property type="protein sequence ID" value="RKQ63294.1"/>
    <property type="molecule type" value="Genomic_DNA"/>
</dbReference>
<dbReference type="Proteomes" id="UP000280881">
    <property type="component" value="Unassembled WGS sequence"/>
</dbReference>
<dbReference type="RefSeq" id="WP_245939555.1">
    <property type="nucleotide sequence ID" value="NZ_RBIE01000001.1"/>
</dbReference>
<feature type="active site" evidence="14">
    <location>
        <position position="6"/>
    </location>
</feature>
<protein>
    <recommendedName>
        <fullName evidence="13 14">ATP-dependent protease subunit HslV</fullName>
        <ecNumber evidence="12 14">3.4.25.2</ecNumber>
    </recommendedName>
</protein>
<dbReference type="GO" id="GO:0009376">
    <property type="term" value="C:HslUV protease complex"/>
    <property type="evidence" value="ECO:0007669"/>
    <property type="project" value="UniProtKB-UniRule"/>
</dbReference>
<keyword evidence="8 14" id="KW-0378">Hydrolase</keyword>
<dbReference type="InterPro" id="IPR001353">
    <property type="entry name" value="Proteasome_sua/b"/>
</dbReference>
<reference evidence="15 16" key="1">
    <citation type="submission" date="2018-10" db="EMBL/GenBank/DDBJ databases">
        <title>Genomic Encyclopedia of Type Strains, Phase IV (KMG-IV): sequencing the most valuable type-strain genomes for metagenomic binning, comparative biology and taxonomic classification.</title>
        <authorList>
            <person name="Goeker M."/>
        </authorList>
    </citation>
    <scope>NUCLEOTIDE SEQUENCE [LARGE SCALE GENOMIC DNA]</scope>
    <source>
        <strain evidence="15 16">DSM 15521</strain>
    </source>
</reference>
<dbReference type="FunFam" id="3.60.20.10:FF:000002">
    <property type="entry name" value="ATP-dependent protease subunit HslV"/>
    <property type="match status" value="1"/>
</dbReference>
<dbReference type="EC" id="3.4.25.2" evidence="12 14"/>
<evidence type="ECO:0000313" key="16">
    <source>
        <dbReference type="Proteomes" id="UP000280881"/>
    </source>
</evidence>
<dbReference type="GO" id="GO:0051603">
    <property type="term" value="P:proteolysis involved in protein catabolic process"/>
    <property type="evidence" value="ECO:0007669"/>
    <property type="project" value="InterPro"/>
</dbReference>
<evidence type="ECO:0000256" key="4">
    <source>
        <dbReference type="ARBA" id="ARBA00022533"/>
    </source>
</evidence>
<comment type="caution">
    <text evidence="15">The sequence shown here is derived from an EMBL/GenBank/DDBJ whole genome shotgun (WGS) entry which is preliminary data.</text>
</comment>
<dbReference type="NCBIfam" id="NF003964">
    <property type="entry name" value="PRK05456.1"/>
    <property type="match status" value="1"/>
</dbReference>
<keyword evidence="3 14" id="KW-0963">Cytoplasm</keyword>
<comment type="catalytic activity">
    <reaction evidence="10 14">
        <text>ATP-dependent cleavage of peptide bonds with broad specificity.</text>
        <dbReference type="EC" id="3.4.25.2"/>
    </reaction>
</comment>
<dbReference type="Pfam" id="PF00227">
    <property type="entry name" value="Proteasome"/>
    <property type="match status" value="1"/>
</dbReference>
<dbReference type="PANTHER" id="PTHR32194:SF0">
    <property type="entry name" value="ATP-DEPENDENT PROTEASE SUBUNIT HSLV"/>
    <property type="match status" value="1"/>
</dbReference>
<dbReference type="AlphaFoldDB" id="A0A420W7L8"/>
<comment type="subunit">
    <text evidence="11 14">A double ring-shaped homohexamer of HslV is capped on each side by a ring-shaped HslU homohexamer. The assembly of the HslU/HslV complex is dependent on binding of ATP.</text>
</comment>
<dbReference type="Gene3D" id="3.60.20.10">
    <property type="entry name" value="Glutamine Phosphoribosylpyrophosphate, subunit 1, domain 1"/>
    <property type="match status" value="1"/>
</dbReference>
<evidence type="ECO:0000256" key="8">
    <source>
        <dbReference type="ARBA" id="ARBA00022801"/>
    </source>
</evidence>
<keyword evidence="16" id="KW-1185">Reference proteome</keyword>
<dbReference type="PROSITE" id="PS51476">
    <property type="entry name" value="PROTEASOME_BETA_2"/>
    <property type="match status" value="1"/>
</dbReference>
<evidence type="ECO:0000256" key="12">
    <source>
        <dbReference type="ARBA" id="ARBA00066335"/>
    </source>
</evidence>
<keyword evidence="6 14" id="KW-0888">Threonine protease</keyword>
<evidence type="ECO:0000256" key="11">
    <source>
        <dbReference type="ARBA" id="ARBA00064434"/>
    </source>
</evidence>
<sequence length="177" mass="18944">MDFHGTTICAVLRDGKVAMAGDGQVTLGNTVFKNGARKVRKIYGGKVLAGFAGSVADAFALLERFEDKLQTFGGNLLKSAVELAKDWRTDRVLRRLEAMLLVADKTKILLISGNGDVIEPDIPVMAIGSGGAYAQAAARALYENTQLPAEEIARKALEIAGTICIYTNTNITVEVLE</sequence>
<dbReference type="CDD" id="cd01913">
    <property type="entry name" value="protease_HslV"/>
    <property type="match status" value="1"/>
</dbReference>
<evidence type="ECO:0000256" key="3">
    <source>
        <dbReference type="ARBA" id="ARBA00022490"/>
    </source>
</evidence>
<gene>
    <name evidence="14" type="primary">hslV</name>
    <name evidence="15" type="ORF">C7457_0159</name>
</gene>
<evidence type="ECO:0000256" key="14">
    <source>
        <dbReference type="HAMAP-Rule" id="MF_00248"/>
    </source>
</evidence>
<comment type="subcellular location">
    <subcellularLocation>
        <location evidence="1 14">Cytoplasm</location>
    </subcellularLocation>
</comment>
<evidence type="ECO:0000256" key="2">
    <source>
        <dbReference type="ARBA" id="ARBA00006053"/>
    </source>
</evidence>
<comment type="function">
    <text evidence="14">Protease subunit of a proteasome-like degradation complex believed to be a general protein degrading machinery.</text>
</comment>
<feature type="binding site" evidence="14">
    <location>
        <position position="167"/>
    </location>
    <ligand>
        <name>Na(+)</name>
        <dbReference type="ChEBI" id="CHEBI:29101"/>
    </ligand>
</feature>
<evidence type="ECO:0000313" key="15">
    <source>
        <dbReference type="EMBL" id="RKQ63294.1"/>
    </source>
</evidence>
<evidence type="ECO:0000256" key="1">
    <source>
        <dbReference type="ARBA" id="ARBA00004496"/>
    </source>
</evidence>
<name>A0A420W7L8_9BACT</name>
<accession>A0A420W7L8</accession>
<dbReference type="NCBIfam" id="TIGR03692">
    <property type="entry name" value="ATP_dep_HslV"/>
    <property type="match status" value="1"/>
</dbReference>
<dbReference type="InterPro" id="IPR022281">
    <property type="entry name" value="ATP-dep_Prtase_HsIV_su"/>
</dbReference>
<dbReference type="HAMAP" id="MF_00248">
    <property type="entry name" value="HslV"/>
    <property type="match status" value="1"/>
</dbReference>
<dbReference type="InterPro" id="IPR023333">
    <property type="entry name" value="Proteasome_suB-type"/>
</dbReference>
<organism evidence="15 16">
    <name type="scientific">Thermovibrio guaymasensis</name>
    <dbReference type="NCBI Taxonomy" id="240167"/>
    <lineage>
        <taxon>Bacteria</taxon>
        <taxon>Pseudomonadati</taxon>
        <taxon>Aquificota</taxon>
        <taxon>Aquificia</taxon>
        <taxon>Desulfurobacteriales</taxon>
        <taxon>Desulfurobacteriaceae</taxon>
        <taxon>Thermovibrio</taxon>
    </lineage>
</organism>
<keyword evidence="5 14" id="KW-0645">Protease</keyword>
<keyword evidence="4 14" id="KW-0021">Allosteric enzyme</keyword>
<dbReference type="PANTHER" id="PTHR32194">
    <property type="entry name" value="METALLOPROTEASE TLDD"/>
    <property type="match status" value="1"/>
</dbReference>
<dbReference type="GO" id="GO:0046872">
    <property type="term" value="F:metal ion binding"/>
    <property type="evidence" value="ECO:0007669"/>
    <property type="project" value="UniProtKB-KW"/>
</dbReference>
<evidence type="ECO:0000256" key="13">
    <source>
        <dbReference type="ARBA" id="ARBA00074399"/>
    </source>
</evidence>
<evidence type="ECO:0000256" key="6">
    <source>
        <dbReference type="ARBA" id="ARBA00022698"/>
    </source>
</evidence>
<feature type="binding site" evidence="14">
    <location>
        <position position="161"/>
    </location>
    <ligand>
        <name>Na(+)</name>
        <dbReference type="ChEBI" id="CHEBI:29101"/>
    </ligand>
</feature>
<proteinExistence type="inferred from homology"/>
<comment type="activity regulation">
    <text evidence="14">Allosterically activated by HslU binding.</text>
</comment>
<evidence type="ECO:0000256" key="10">
    <source>
        <dbReference type="ARBA" id="ARBA00052385"/>
    </source>
</evidence>
<keyword evidence="9 14" id="KW-0915">Sodium</keyword>
<dbReference type="InterPro" id="IPR029055">
    <property type="entry name" value="Ntn_hydrolases_N"/>
</dbReference>
<dbReference type="SUPFAM" id="SSF56235">
    <property type="entry name" value="N-terminal nucleophile aminohydrolases (Ntn hydrolases)"/>
    <property type="match status" value="1"/>
</dbReference>
<comment type="similarity">
    <text evidence="2 14">Belongs to the peptidase T1B family. HslV subfamily.</text>
</comment>
<feature type="binding site" evidence="14">
    <location>
        <position position="164"/>
    </location>
    <ligand>
        <name>Na(+)</name>
        <dbReference type="ChEBI" id="CHEBI:29101"/>
    </ligand>
</feature>
<dbReference type="GO" id="GO:0004298">
    <property type="term" value="F:threonine-type endopeptidase activity"/>
    <property type="evidence" value="ECO:0007669"/>
    <property type="project" value="UniProtKB-KW"/>
</dbReference>
<evidence type="ECO:0000256" key="7">
    <source>
        <dbReference type="ARBA" id="ARBA00022723"/>
    </source>
</evidence>
<evidence type="ECO:0000256" key="9">
    <source>
        <dbReference type="ARBA" id="ARBA00023053"/>
    </source>
</evidence>